<dbReference type="PANTHER" id="PTHR31314">
    <property type="entry name" value="MYB FAMILY TRANSCRIPTION FACTOR PHL7-LIKE"/>
    <property type="match status" value="1"/>
</dbReference>
<evidence type="ECO:0000256" key="1">
    <source>
        <dbReference type="ARBA" id="ARBA00004123"/>
    </source>
</evidence>
<dbReference type="InterPro" id="IPR006447">
    <property type="entry name" value="Myb_dom_plants"/>
</dbReference>
<dbReference type="FunFam" id="1.10.10.60:FF:000007">
    <property type="entry name" value="Two-component response regulator"/>
    <property type="match status" value="1"/>
</dbReference>
<name>A0AAV6XXK0_9LAMI</name>
<comment type="caution">
    <text evidence="6">The sequence shown here is derived from an EMBL/GenBank/DDBJ whole genome shotgun (WGS) entry which is preliminary data.</text>
</comment>
<feature type="domain" description="HTH myb-type" evidence="5">
    <location>
        <begin position="23"/>
        <end position="83"/>
    </location>
</feature>
<dbReference type="Pfam" id="PF00249">
    <property type="entry name" value="Myb_DNA-binding"/>
    <property type="match status" value="1"/>
</dbReference>
<organism evidence="6 7">
    <name type="scientific">Buddleja alternifolia</name>
    <dbReference type="NCBI Taxonomy" id="168488"/>
    <lineage>
        <taxon>Eukaryota</taxon>
        <taxon>Viridiplantae</taxon>
        <taxon>Streptophyta</taxon>
        <taxon>Embryophyta</taxon>
        <taxon>Tracheophyta</taxon>
        <taxon>Spermatophyta</taxon>
        <taxon>Magnoliopsida</taxon>
        <taxon>eudicotyledons</taxon>
        <taxon>Gunneridae</taxon>
        <taxon>Pentapetalae</taxon>
        <taxon>asterids</taxon>
        <taxon>lamiids</taxon>
        <taxon>Lamiales</taxon>
        <taxon>Scrophulariaceae</taxon>
        <taxon>Buddlejeae</taxon>
        <taxon>Buddleja</taxon>
    </lineage>
</organism>
<dbReference type="GO" id="GO:0003700">
    <property type="term" value="F:DNA-binding transcription factor activity"/>
    <property type="evidence" value="ECO:0007669"/>
    <property type="project" value="InterPro"/>
</dbReference>
<dbReference type="InterPro" id="IPR001005">
    <property type="entry name" value="SANT/Myb"/>
</dbReference>
<sequence>MYYSAVKMDSSQNSIIRVRKYKKSSVPRLRWTPQLHDQFVQVVHNLGGKYKATPKKIMQMMAVKGLKISHVKSHLQMYRSMKENKDDLTSYQEKKLNCNYWLPFRQIHQGSREPSSHRKQVEGPFTCQTRRIIAQKGESVIAHEYQVEGAQGSTTSATTKGSAEITWANMELNGTSEINFLELTLSNPSPINLDLTM</sequence>
<dbReference type="PROSITE" id="PS51294">
    <property type="entry name" value="HTH_MYB"/>
    <property type="match status" value="1"/>
</dbReference>
<dbReference type="Gene3D" id="1.10.10.60">
    <property type="entry name" value="Homeodomain-like"/>
    <property type="match status" value="1"/>
</dbReference>
<evidence type="ECO:0000256" key="4">
    <source>
        <dbReference type="ARBA" id="ARBA00023242"/>
    </source>
</evidence>
<evidence type="ECO:0000259" key="5">
    <source>
        <dbReference type="PROSITE" id="PS51294"/>
    </source>
</evidence>
<dbReference type="NCBIfam" id="TIGR01557">
    <property type="entry name" value="myb_SHAQKYF"/>
    <property type="match status" value="1"/>
</dbReference>
<reference evidence="6" key="1">
    <citation type="submission" date="2019-10" db="EMBL/GenBank/DDBJ databases">
        <authorList>
            <person name="Zhang R."/>
            <person name="Pan Y."/>
            <person name="Wang J."/>
            <person name="Ma R."/>
            <person name="Yu S."/>
        </authorList>
    </citation>
    <scope>NUCLEOTIDE SEQUENCE</scope>
    <source>
        <strain evidence="6">LA-IB0</strain>
        <tissue evidence="6">Leaf</tissue>
    </source>
</reference>
<keyword evidence="3" id="KW-0804">Transcription</keyword>
<dbReference type="SUPFAM" id="SSF46689">
    <property type="entry name" value="Homeodomain-like"/>
    <property type="match status" value="1"/>
</dbReference>
<accession>A0AAV6XXK0</accession>
<keyword evidence="2" id="KW-0805">Transcription regulation</keyword>
<dbReference type="PANTHER" id="PTHR31314:SF113">
    <property type="entry name" value="MYB FAMILY TRANSCRIPTION FACTOR MPH1"/>
    <property type="match status" value="1"/>
</dbReference>
<evidence type="ECO:0000313" key="7">
    <source>
        <dbReference type="Proteomes" id="UP000826271"/>
    </source>
</evidence>
<evidence type="ECO:0000256" key="2">
    <source>
        <dbReference type="ARBA" id="ARBA00023015"/>
    </source>
</evidence>
<evidence type="ECO:0000256" key="3">
    <source>
        <dbReference type="ARBA" id="ARBA00023163"/>
    </source>
</evidence>
<dbReference type="Proteomes" id="UP000826271">
    <property type="component" value="Unassembled WGS sequence"/>
</dbReference>
<protein>
    <recommendedName>
        <fullName evidence="5">HTH myb-type domain-containing protein</fullName>
    </recommendedName>
</protein>
<dbReference type="InterPro" id="IPR017930">
    <property type="entry name" value="Myb_dom"/>
</dbReference>
<evidence type="ECO:0000313" key="6">
    <source>
        <dbReference type="EMBL" id="KAG8387138.1"/>
    </source>
</evidence>
<gene>
    <name evidence="6" type="ORF">BUALT_Bualt03G0222100</name>
</gene>
<keyword evidence="4" id="KW-0539">Nucleus</keyword>
<proteinExistence type="predicted"/>
<dbReference type="EMBL" id="WHWC01000003">
    <property type="protein sequence ID" value="KAG8387138.1"/>
    <property type="molecule type" value="Genomic_DNA"/>
</dbReference>
<dbReference type="AlphaFoldDB" id="A0AAV6XXK0"/>
<comment type="subcellular location">
    <subcellularLocation>
        <location evidence="1">Nucleus</location>
    </subcellularLocation>
</comment>
<dbReference type="InterPro" id="IPR046955">
    <property type="entry name" value="PHR1-like"/>
</dbReference>
<dbReference type="GO" id="GO:0003677">
    <property type="term" value="F:DNA binding"/>
    <property type="evidence" value="ECO:0007669"/>
    <property type="project" value="InterPro"/>
</dbReference>
<dbReference type="GO" id="GO:0005634">
    <property type="term" value="C:nucleus"/>
    <property type="evidence" value="ECO:0007669"/>
    <property type="project" value="UniProtKB-SubCell"/>
</dbReference>
<keyword evidence="7" id="KW-1185">Reference proteome</keyword>
<dbReference type="InterPro" id="IPR009057">
    <property type="entry name" value="Homeodomain-like_sf"/>
</dbReference>